<sequence length="255" mass="28901">MSELSRRRVLKSGLAATAAVGASVLLAPVAHASEFPEVPGMRGDRRANELWYAYEMEFSYAPSAEVVAAYGELDAAAQGSPLSLLDLYIQTREQGTYPESYLDRIRRARHAFEVFSVVQLDLFDRYYPRDERALAWSFVHMGNGVLYDPRMPHPNEIHMMTMDNTSADGKTTTSWHFWHAVNRGLTLLGIDRARWNRLDRLVGLGWEVQSTTKPAVGQVNPPIACHTAERLIRRWECRTPGEMDRAFQSFPYPAP</sequence>
<accession>A0A4R7VJQ6</accession>
<dbReference type="AlphaFoldDB" id="A0A4R7VJQ6"/>
<protein>
    <recommendedName>
        <fullName evidence="4">Secreted protein</fullName>
    </recommendedName>
</protein>
<dbReference type="OrthoDB" id="4109671at2"/>
<keyword evidence="1" id="KW-0732">Signal</keyword>
<dbReference type="Proteomes" id="UP000294927">
    <property type="component" value="Unassembled WGS sequence"/>
</dbReference>
<proteinExistence type="predicted"/>
<feature type="signal peptide" evidence="1">
    <location>
        <begin position="1"/>
        <end position="32"/>
    </location>
</feature>
<gene>
    <name evidence="2" type="ORF">CLV71_10713</name>
</gene>
<evidence type="ECO:0000256" key="1">
    <source>
        <dbReference type="SAM" id="SignalP"/>
    </source>
</evidence>
<name>A0A4R7VJQ6_9PSEU</name>
<evidence type="ECO:0008006" key="4">
    <source>
        <dbReference type="Google" id="ProtNLM"/>
    </source>
</evidence>
<dbReference type="EMBL" id="SOCP01000007">
    <property type="protein sequence ID" value="TDV49674.1"/>
    <property type="molecule type" value="Genomic_DNA"/>
</dbReference>
<dbReference type="PROSITE" id="PS51318">
    <property type="entry name" value="TAT"/>
    <property type="match status" value="1"/>
</dbReference>
<reference evidence="2 3" key="1">
    <citation type="submission" date="2019-03" db="EMBL/GenBank/DDBJ databases">
        <title>Genomic Encyclopedia of Archaeal and Bacterial Type Strains, Phase II (KMG-II): from individual species to whole genera.</title>
        <authorList>
            <person name="Goeker M."/>
        </authorList>
    </citation>
    <scope>NUCLEOTIDE SEQUENCE [LARGE SCALE GENOMIC DNA]</scope>
    <source>
        <strain evidence="2 3">DSM 45499</strain>
    </source>
</reference>
<evidence type="ECO:0000313" key="2">
    <source>
        <dbReference type="EMBL" id="TDV49674.1"/>
    </source>
</evidence>
<organism evidence="2 3">
    <name type="scientific">Actinophytocola oryzae</name>
    <dbReference type="NCBI Taxonomy" id="502181"/>
    <lineage>
        <taxon>Bacteria</taxon>
        <taxon>Bacillati</taxon>
        <taxon>Actinomycetota</taxon>
        <taxon>Actinomycetes</taxon>
        <taxon>Pseudonocardiales</taxon>
        <taxon>Pseudonocardiaceae</taxon>
    </lineage>
</organism>
<dbReference type="RefSeq" id="WP_133904387.1">
    <property type="nucleotide sequence ID" value="NZ_SOCP01000007.1"/>
</dbReference>
<keyword evidence="3" id="KW-1185">Reference proteome</keyword>
<comment type="caution">
    <text evidence="2">The sequence shown here is derived from an EMBL/GenBank/DDBJ whole genome shotgun (WGS) entry which is preliminary data.</text>
</comment>
<evidence type="ECO:0000313" key="3">
    <source>
        <dbReference type="Proteomes" id="UP000294927"/>
    </source>
</evidence>
<dbReference type="InterPro" id="IPR006311">
    <property type="entry name" value="TAT_signal"/>
</dbReference>
<feature type="chain" id="PRO_5020675120" description="Secreted protein" evidence="1">
    <location>
        <begin position="33"/>
        <end position="255"/>
    </location>
</feature>